<dbReference type="EMBL" id="MCBR01003488">
    <property type="protein sequence ID" value="RKF80592.1"/>
    <property type="molecule type" value="Genomic_DNA"/>
</dbReference>
<protein>
    <submittedName>
        <fullName evidence="2">Putative duf647 domain protein</fullName>
    </submittedName>
</protein>
<evidence type="ECO:0000313" key="3">
    <source>
        <dbReference type="Proteomes" id="UP000285405"/>
    </source>
</evidence>
<evidence type="ECO:0000313" key="2">
    <source>
        <dbReference type="EMBL" id="RKF80592.1"/>
    </source>
</evidence>
<name>A0A420J191_9PEZI</name>
<dbReference type="InterPro" id="IPR054549">
    <property type="entry name" value="UVB_sens_RUS_dom"/>
</dbReference>
<comment type="caution">
    <text evidence="2">The sequence shown here is derived from an EMBL/GenBank/DDBJ whole genome shotgun (WGS) entry which is preliminary data.</text>
</comment>
<dbReference type="OrthoDB" id="364779at2759"/>
<accession>A0A420J191</accession>
<dbReference type="AlphaFoldDB" id="A0A420J191"/>
<gene>
    <name evidence="2" type="ORF">GcC1_034019</name>
</gene>
<dbReference type="Pfam" id="PF04884">
    <property type="entry name" value="UVB_sens_prot"/>
    <property type="match status" value="1"/>
</dbReference>
<proteinExistence type="predicted"/>
<organism evidence="2 3">
    <name type="scientific">Golovinomyces cichoracearum</name>
    <dbReference type="NCBI Taxonomy" id="62708"/>
    <lineage>
        <taxon>Eukaryota</taxon>
        <taxon>Fungi</taxon>
        <taxon>Dikarya</taxon>
        <taxon>Ascomycota</taxon>
        <taxon>Pezizomycotina</taxon>
        <taxon>Leotiomycetes</taxon>
        <taxon>Erysiphales</taxon>
        <taxon>Erysiphaceae</taxon>
        <taxon>Golovinomyces</taxon>
    </lineage>
</organism>
<dbReference type="Proteomes" id="UP000285405">
    <property type="component" value="Unassembled WGS sequence"/>
</dbReference>
<evidence type="ECO:0000259" key="1">
    <source>
        <dbReference type="Pfam" id="PF04884"/>
    </source>
</evidence>
<sequence length="107" mass="12481">MAQERLLNKNFIISEVDLAGNHVADYITTNHSGKSHRIDLVVSKEKKTYNYLKNVIEIFLPVGYPNSVTADYLPYQIFVRYDHLFQRSRLFLSPNHFRIPCKPSLVL</sequence>
<reference evidence="2 3" key="1">
    <citation type="journal article" date="2018" name="BMC Genomics">
        <title>Comparative genome analyses reveal sequence features reflecting distinct modes of host-adaptation between dicot and monocot powdery mildew.</title>
        <authorList>
            <person name="Wu Y."/>
            <person name="Ma X."/>
            <person name="Pan Z."/>
            <person name="Kale S.D."/>
            <person name="Song Y."/>
            <person name="King H."/>
            <person name="Zhang Q."/>
            <person name="Presley C."/>
            <person name="Deng X."/>
            <person name="Wei C.I."/>
            <person name="Xiao S."/>
        </authorList>
    </citation>
    <scope>NUCLEOTIDE SEQUENCE [LARGE SCALE GENOMIC DNA]</scope>
    <source>
        <strain evidence="2">UCSC1</strain>
    </source>
</reference>
<feature type="domain" description="Protein root UVB sensitive/RUS" evidence="1">
    <location>
        <begin position="47"/>
        <end position="87"/>
    </location>
</feature>